<name>A0A7J8ZYF9_9ROSI</name>
<dbReference type="InterPro" id="IPR001878">
    <property type="entry name" value="Znf_CCHC"/>
</dbReference>
<keyword evidence="1" id="KW-0479">Metal-binding</keyword>
<dbReference type="Proteomes" id="UP000593574">
    <property type="component" value="Unassembled WGS sequence"/>
</dbReference>
<gene>
    <name evidence="3" type="ORF">Golax_015190</name>
</gene>
<sequence length="95" mass="10509">MVDGAMQPVEYKALSTICFSCGRYGHMKEMCTLGVVDRDQESERMVEADNSGENDTGSVGAGETVFRLWMVVERKSCHGQRDAKAKDQLKTGKES</sequence>
<keyword evidence="4" id="KW-1185">Reference proteome</keyword>
<dbReference type="Pfam" id="PF00098">
    <property type="entry name" value="zf-CCHC"/>
    <property type="match status" value="1"/>
</dbReference>
<evidence type="ECO:0000256" key="1">
    <source>
        <dbReference type="PROSITE-ProRule" id="PRU00047"/>
    </source>
</evidence>
<evidence type="ECO:0000313" key="4">
    <source>
        <dbReference type="Proteomes" id="UP000593574"/>
    </source>
</evidence>
<proteinExistence type="predicted"/>
<comment type="caution">
    <text evidence="3">The sequence shown here is derived from an EMBL/GenBank/DDBJ whole genome shotgun (WGS) entry which is preliminary data.</text>
</comment>
<keyword evidence="1" id="KW-0863">Zinc-finger</keyword>
<keyword evidence="1" id="KW-0862">Zinc</keyword>
<evidence type="ECO:0000259" key="2">
    <source>
        <dbReference type="PROSITE" id="PS50158"/>
    </source>
</evidence>
<organism evidence="3 4">
    <name type="scientific">Gossypium laxum</name>
    <dbReference type="NCBI Taxonomy" id="34288"/>
    <lineage>
        <taxon>Eukaryota</taxon>
        <taxon>Viridiplantae</taxon>
        <taxon>Streptophyta</taxon>
        <taxon>Embryophyta</taxon>
        <taxon>Tracheophyta</taxon>
        <taxon>Spermatophyta</taxon>
        <taxon>Magnoliopsida</taxon>
        <taxon>eudicotyledons</taxon>
        <taxon>Gunneridae</taxon>
        <taxon>Pentapetalae</taxon>
        <taxon>rosids</taxon>
        <taxon>malvids</taxon>
        <taxon>Malvales</taxon>
        <taxon>Malvaceae</taxon>
        <taxon>Malvoideae</taxon>
        <taxon>Gossypium</taxon>
    </lineage>
</organism>
<reference evidence="3 4" key="1">
    <citation type="journal article" date="2019" name="Genome Biol. Evol.">
        <title>Insights into the evolution of the New World diploid cottons (Gossypium, subgenus Houzingenia) based on genome sequencing.</title>
        <authorList>
            <person name="Grover C.E."/>
            <person name="Arick M.A. 2nd"/>
            <person name="Thrash A."/>
            <person name="Conover J.L."/>
            <person name="Sanders W.S."/>
            <person name="Peterson D.G."/>
            <person name="Frelichowski J.E."/>
            <person name="Scheffler J.A."/>
            <person name="Scheffler B.E."/>
            <person name="Wendel J.F."/>
        </authorList>
    </citation>
    <scope>NUCLEOTIDE SEQUENCE [LARGE SCALE GENOMIC DNA]</scope>
    <source>
        <strain evidence="3">4</strain>
        <tissue evidence="3">Leaf</tissue>
    </source>
</reference>
<dbReference type="AlphaFoldDB" id="A0A7J8ZYF9"/>
<evidence type="ECO:0000313" key="3">
    <source>
        <dbReference type="EMBL" id="MBA0716354.1"/>
    </source>
</evidence>
<dbReference type="GO" id="GO:0008270">
    <property type="term" value="F:zinc ion binding"/>
    <property type="evidence" value="ECO:0007669"/>
    <property type="project" value="UniProtKB-KW"/>
</dbReference>
<feature type="domain" description="CCHC-type" evidence="2">
    <location>
        <begin position="18"/>
        <end position="31"/>
    </location>
</feature>
<dbReference type="EMBL" id="JABEZV010000007">
    <property type="protein sequence ID" value="MBA0716354.1"/>
    <property type="molecule type" value="Genomic_DNA"/>
</dbReference>
<dbReference type="PROSITE" id="PS50158">
    <property type="entry name" value="ZF_CCHC"/>
    <property type="match status" value="1"/>
</dbReference>
<dbReference type="GO" id="GO:0003676">
    <property type="term" value="F:nucleic acid binding"/>
    <property type="evidence" value="ECO:0007669"/>
    <property type="project" value="InterPro"/>
</dbReference>
<protein>
    <recommendedName>
        <fullName evidence="2">CCHC-type domain-containing protein</fullName>
    </recommendedName>
</protein>
<accession>A0A7J8ZYF9</accession>